<evidence type="ECO:0000313" key="8">
    <source>
        <dbReference type="Proteomes" id="UP000019116"/>
    </source>
</evidence>
<dbReference type="InterPro" id="IPR032675">
    <property type="entry name" value="LRR_dom_sf"/>
</dbReference>
<dbReference type="InterPro" id="IPR001611">
    <property type="entry name" value="Leu-rich_rpt"/>
</dbReference>
<reference evidence="7" key="2">
    <citation type="submission" date="2018-10" db="UniProtKB">
        <authorList>
            <consortium name="EnsemblPlants"/>
        </authorList>
    </citation>
    <scope>IDENTIFICATION</scope>
</reference>
<evidence type="ECO:0000259" key="6">
    <source>
        <dbReference type="Pfam" id="PF08263"/>
    </source>
</evidence>
<proteinExistence type="inferred from homology"/>
<keyword evidence="2" id="KW-0433">Leucine-rich repeat</keyword>
<comment type="subcellular location">
    <subcellularLocation>
        <location evidence="1">Cell envelope</location>
    </subcellularLocation>
</comment>
<dbReference type="Gene3D" id="3.80.10.10">
    <property type="entry name" value="Ribonuclease Inhibitor"/>
    <property type="match status" value="2"/>
</dbReference>
<evidence type="ECO:0000256" key="1">
    <source>
        <dbReference type="ARBA" id="ARBA00004196"/>
    </source>
</evidence>
<evidence type="ECO:0000256" key="4">
    <source>
        <dbReference type="ARBA" id="ARBA00038043"/>
    </source>
</evidence>
<dbReference type="Pfam" id="PF00560">
    <property type="entry name" value="LRR_1"/>
    <property type="match status" value="4"/>
</dbReference>
<organism evidence="7">
    <name type="scientific">Triticum aestivum</name>
    <name type="common">Wheat</name>
    <dbReference type="NCBI Taxonomy" id="4565"/>
    <lineage>
        <taxon>Eukaryota</taxon>
        <taxon>Viridiplantae</taxon>
        <taxon>Streptophyta</taxon>
        <taxon>Embryophyta</taxon>
        <taxon>Tracheophyta</taxon>
        <taxon>Spermatophyta</taxon>
        <taxon>Magnoliopsida</taxon>
        <taxon>Liliopsida</taxon>
        <taxon>Poales</taxon>
        <taxon>Poaceae</taxon>
        <taxon>BOP clade</taxon>
        <taxon>Pooideae</taxon>
        <taxon>Triticodae</taxon>
        <taxon>Triticeae</taxon>
        <taxon>Triticinae</taxon>
        <taxon>Triticum</taxon>
    </lineage>
</organism>
<dbReference type="SUPFAM" id="SSF52058">
    <property type="entry name" value="L domain-like"/>
    <property type="match status" value="1"/>
</dbReference>
<evidence type="ECO:0000256" key="3">
    <source>
        <dbReference type="ARBA" id="ARBA00022737"/>
    </source>
</evidence>
<evidence type="ECO:0000256" key="2">
    <source>
        <dbReference type="ARBA" id="ARBA00022614"/>
    </source>
</evidence>
<keyword evidence="5" id="KW-0732">Signal</keyword>
<sequence>MSLLLALELLLLLLALPRLTCASNSTHPSLYRQAKALLQWKSSLKGWSSELDSWTKGTNPCDWTGVGCSNAVLPRGDAVLVVDNISLPSCHIQGRLDNLHFAHLPYFVYLDLNFNFLMGPIPSSIGVLPELAYLNLSSNGLNGSIPTSLDLPHLVYLDLRKNSLLGLIPSSIGALVKLVFLNLSYNFLNGVVPPSIGGDPDCK</sequence>
<accession>A0A3B5ZNH7</accession>
<evidence type="ECO:0000256" key="5">
    <source>
        <dbReference type="SAM" id="SignalP"/>
    </source>
</evidence>
<dbReference type="Gramene" id="TraesRN1D0100110500.1">
    <property type="protein sequence ID" value="TraesRN1D0100110500.1"/>
    <property type="gene ID" value="TraesRN1D0100110500"/>
</dbReference>
<dbReference type="Gramene" id="TraesCS1D03G0106500.1">
    <property type="protein sequence ID" value="TraesCS1D03G0106500.1.CDS"/>
    <property type="gene ID" value="TraesCS1D03G0106500"/>
</dbReference>
<keyword evidence="3" id="KW-0677">Repeat</keyword>
<dbReference type="EnsemblPlants" id="TraesCS1D02G050200.2">
    <property type="protein sequence ID" value="TraesCS1D02G050200.2"/>
    <property type="gene ID" value="TraesCS1D02G050200"/>
</dbReference>
<dbReference type="AlphaFoldDB" id="A0A3B5ZNH7"/>
<dbReference type="OMA" id="SCHIQGR"/>
<comment type="similarity">
    <text evidence="4">Belongs to the polygalacturonase-inhibiting protein family.</text>
</comment>
<dbReference type="PANTHER" id="PTHR48059">
    <property type="entry name" value="POLYGALACTURONASE INHIBITOR 1"/>
    <property type="match status" value="1"/>
</dbReference>
<dbReference type="Proteomes" id="UP000019116">
    <property type="component" value="Chromosome 1D"/>
</dbReference>
<dbReference type="Gramene" id="TraesCS1D02G050200.2">
    <property type="protein sequence ID" value="TraesCS1D02G050200.2"/>
    <property type="gene ID" value="TraesCS1D02G050200"/>
</dbReference>
<evidence type="ECO:0000313" key="7">
    <source>
        <dbReference type="EnsemblPlants" id="TraesCS1D02G050200.2"/>
    </source>
</evidence>
<dbReference type="PANTHER" id="PTHR48059:SF30">
    <property type="entry name" value="OS06G0587000 PROTEIN"/>
    <property type="match status" value="1"/>
</dbReference>
<name>A0A3B5ZNH7_WHEAT</name>
<dbReference type="Pfam" id="PF08263">
    <property type="entry name" value="LRRNT_2"/>
    <property type="match status" value="1"/>
</dbReference>
<dbReference type="InterPro" id="IPR013210">
    <property type="entry name" value="LRR_N_plant-typ"/>
</dbReference>
<dbReference type="InterPro" id="IPR051848">
    <property type="entry name" value="PGIP"/>
</dbReference>
<keyword evidence="8" id="KW-1185">Reference proteome</keyword>
<dbReference type="Gramene" id="TraesJAG1D03G00420160.1">
    <property type="protein sequence ID" value="TraesJAG1D03G00420160.1"/>
    <property type="gene ID" value="TraesJAG1D03G00420160"/>
</dbReference>
<dbReference type="OrthoDB" id="676979at2759"/>
<feature type="domain" description="Leucine-rich repeat-containing N-terminal plant-type" evidence="6">
    <location>
        <begin position="32"/>
        <end position="69"/>
    </location>
</feature>
<dbReference type="SMR" id="A0A3B5ZNH7"/>
<dbReference type="STRING" id="4565.A0A3B5ZNH7"/>
<feature type="chain" id="PRO_5043170519" description="Leucine-rich repeat-containing N-terminal plant-type domain-containing protein" evidence="5">
    <location>
        <begin position="23"/>
        <end position="203"/>
    </location>
</feature>
<protein>
    <recommendedName>
        <fullName evidence="6">Leucine-rich repeat-containing N-terminal plant-type domain-containing protein</fullName>
    </recommendedName>
</protein>
<reference evidence="7" key="1">
    <citation type="submission" date="2018-08" db="EMBL/GenBank/DDBJ databases">
        <authorList>
            <person name="Rossello M."/>
        </authorList>
    </citation>
    <scope>NUCLEOTIDE SEQUENCE [LARGE SCALE GENOMIC DNA]</scope>
    <source>
        <strain evidence="7">cv. Chinese Spring</strain>
    </source>
</reference>
<feature type="signal peptide" evidence="5">
    <location>
        <begin position="1"/>
        <end position="22"/>
    </location>
</feature>